<evidence type="ECO:0008006" key="3">
    <source>
        <dbReference type="Google" id="ProtNLM"/>
    </source>
</evidence>
<dbReference type="EMBL" id="BRVO01000001">
    <property type="protein sequence ID" value="GLB47723.1"/>
    <property type="molecule type" value="Genomic_DNA"/>
</dbReference>
<accession>A0ABQ5MED3</accession>
<name>A0ABQ5MED3_9FLAO</name>
<dbReference type="Gene3D" id="2.60.120.1360">
    <property type="match status" value="1"/>
</dbReference>
<dbReference type="InterPro" id="IPR036514">
    <property type="entry name" value="SGNH_hydro_sf"/>
</dbReference>
<evidence type="ECO:0000313" key="2">
    <source>
        <dbReference type="Proteomes" id="UP001143543"/>
    </source>
</evidence>
<sequence>MSNGEETEGFQVMGVTIKYPTTETYIKRKLTKKKKDNKQIDSIVTSIETIVADIEDLPEEETAEEVVVDTTVQKVNVPDFSKIDTSKIQRIAYPENKTEFLAKLKEQFKKSHTRIIHYGDSQLEGDRISGYVRNRLQGIYGGNGPGFIPIKQVYHQLSADVTCTDNWLRYAAFDPTQSRFEHKKYGVFTTLSRFTEPLTVPLDSINVDSLPVVAASFKVGYSKRTYANFRKFSKVTVHYGNTVMPVGVKVFNNDTLIKQDSLKVDSLYHALTINLKQTPTNLRFEFTGKVSPDFYGLTLDSPTGVTLDNVAMRGASGTVFTKLSEPNYSSMVNNLNPDVFIFQYGGNTVPYLKDSLGVTNYCRYVLANVNWVRRKAPEASILFIGPSDMTTSKDGEFFTYELLPYLNEKLKATCLSNDIAYWDMFHAMGGENAMEHWVDQGLAGTDYTHFTPKGTKIISELFFIALYLDLSGSEPQASEMKEQINENGT</sequence>
<gene>
    <name evidence="1" type="ORF">Y10_00910</name>
</gene>
<dbReference type="Proteomes" id="UP001143543">
    <property type="component" value="Unassembled WGS sequence"/>
</dbReference>
<keyword evidence="2" id="KW-1185">Reference proteome</keyword>
<proteinExistence type="predicted"/>
<comment type="caution">
    <text evidence="1">The sequence shown here is derived from an EMBL/GenBank/DDBJ whole genome shotgun (WGS) entry which is preliminary data.</text>
</comment>
<protein>
    <recommendedName>
        <fullName evidence="3">SGNH hydrolase-type esterase domain-containing protein</fullName>
    </recommendedName>
</protein>
<reference evidence="1" key="1">
    <citation type="submission" date="2022-07" db="EMBL/GenBank/DDBJ databases">
        <title>Taxonomy of Novel Oxalotrophic and Methylotrophic Bacteria.</title>
        <authorList>
            <person name="Sahin N."/>
            <person name="Tani A."/>
        </authorList>
    </citation>
    <scope>NUCLEOTIDE SEQUENCE</scope>
    <source>
        <strain evidence="1">Y10</strain>
    </source>
</reference>
<organism evidence="1 2">
    <name type="scientific">Neptunitalea lumnitzerae</name>
    <dbReference type="NCBI Taxonomy" id="2965509"/>
    <lineage>
        <taxon>Bacteria</taxon>
        <taxon>Pseudomonadati</taxon>
        <taxon>Bacteroidota</taxon>
        <taxon>Flavobacteriia</taxon>
        <taxon>Flavobacteriales</taxon>
        <taxon>Flavobacteriaceae</taxon>
        <taxon>Neptunitalea</taxon>
    </lineage>
</organism>
<dbReference type="Gene3D" id="3.40.50.1110">
    <property type="entry name" value="SGNH hydrolase"/>
    <property type="match status" value="1"/>
</dbReference>
<evidence type="ECO:0000313" key="1">
    <source>
        <dbReference type="EMBL" id="GLB47723.1"/>
    </source>
</evidence>
<dbReference type="SUPFAM" id="SSF52266">
    <property type="entry name" value="SGNH hydrolase"/>
    <property type="match status" value="1"/>
</dbReference>